<protein>
    <submittedName>
        <fullName evidence="2">Uncharacterized protein</fullName>
    </submittedName>
</protein>
<name>A0A4Y2RG70_ARAVE</name>
<dbReference type="AlphaFoldDB" id="A0A4Y2RG70"/>
<gene>
    <name evidence="3" type="ORF">AVEN_172418_1</name>
    <name evidence="2" type="ORF">AVEN_74658_1</name>
</gene>
<accession>A0A4Y2RG70</accession>
<proteinExistence type="predicted"/>
<comment type="caution">
    <text evidence="2">The sequence shown here is derived from an EMBL/GenBank/DDBJ whole genome shotgun (WGS) entry which is preliminary data.</text>
</comment>
<dbReference type="EMBL" id="BGPR01016989">
    <property type="protein sequence ID" value="GBN74799.1"/>
    <property type="molecule type" value="Genomic_DNA"/>
</dbReference>
<feature type="region of interest" description="Disordered" evidence="1">
    <location>
        <begin position="59"/>
        <end position="90"/>
    </location>
</feature>
<feature type="compositionally biased region" description="Acidic residues" evidence="1">
    <location>
        <begin position="63"/>
        <end position="84"/>
    </location>
</feature>
<dbReference type="EMBL" id="BGPR01016974">
    <property type="protein sequence ID" value="GBN74744.1"/>
    <property type="molecule type" value="Genomic_DNA"/>
</dbReference>
<evidence type="ECO:0000313" key="3">
    <source>
        <dbReference type="EMBL" id="GBN74799.1"/>
    </source>
</evidence>
<sequence>MSPIPPQTARSTEVGLQFRPLDLELRNLAQAYFEGQMRKRKYYKPFSKKNLEMLLPGQIAISEDSEEEEISEEDAISEEEDDISEEGKSQ</sequence>
<dbReference type="Proteomes" id="UP000499080">
    <property type="component" value="Unassembled WGS sequence"/>
</dbReference>
<reference evidence="2 4" key="1">
    <citation type="journal article" date="2019" name="Sci. Rep.">
        <title>Orb-weaving spider Araneus ventricosus genome elucidates the spidroin gene catalogue.</title>
        <authorList>
            <person name="Kono N."/>
            <person name="Nakamura H."/>
            <person name="Ohtoshi R."/>
            <person name="Moran D.A.P."/>
            <person name="Shinohara A."/>
            <person name="Yoshida Y."/>
            <person name="Fujiwara M."/>
            <person name="Mori M."/>
            <person name="Tomita M."/>
            <person name="Arakawa K."/>
        </authorList>
    </citation>
    <scope>NUCLEOTIDE SEQUENCE [LARGE SCALE GENOMIC DNA]</scope>
</reference>
<evidence type="ECO:0000313" key="4">
    <source>
        <dbReference type="Proteomes" id="UP000499080"/>
    </source>
</evidence>
<organism evidence="2 4">
    <name type="scientific">Araneus ventricosus</name>
    <name type="common">Orbweaver spider</name>
    <name type="synonym">Epeira ventricosa</name>
    <dbReference type="NCBI Taxonomy" id="182803"/>
    <lineage>
        <taxon>Eukaryota</taxon>
        <taxon>Metazoa</taxon>
        <taxon>Ecdysozoa</taxon>
        <taxon>Arthropoda</taxon>
        <taxon>Chelicerata</taxon>
        <taxon>Arachnida</taxon>
        <taxon>Araneae</taxon>
        <taxon>Araneomorphae</taxon>
        <taxon>Entelegynae</taxon>
        <taxon>Araneoidea</taxon>
        <taxon>Araneidae</taxon>
        <taxon>Araneus</taxon>
    </lineage>
</organism>
<evidence type="ECO:0000313" key="2">
    <source>
        <dbReference type="EMBL" id="GBN74744.1"/>
    </source>
</evidence>
<keyword evidence="4" id="KW-1185">Reference proteome</keyword>
<evidence type="ECO:0000256" key="1">
    <source>
        <dbReference type="SAM" id="MobiDB-lite"/>
    </source>
</evidence>